<organism evidence="1 2">
    <name type="scientific">Roridomyces roridus</name>
    <dbReference type="NCBI Taxonomy" id="1738132"/>
    <lineage>
        <taxon>Eukaryota</taxon>
        <taxon>Fungi</taxon>
        <taxon>Dikarya</taxon>
        <taxon>Basidiomycota</taxon>
        <taxon>Agaricomycotina</taxon>
        <taxon>Agaricomycetes</taxon>
        <taxon>Agaricomycetidae</taxon>
        <taxon>Agaricales</taxon>
        <taxon>Marasmiineae</taxon>
        <taxon>Mycenaceae</taxon>
        <taxon>Roridomyces</taxon>
    </lineage>
</organism>
<name>A0AAD7BYP0_9AGAR</name>
<evidence type="ECO:0000313" key="1">
    <source>
        <dbReference type="EMBL" id="KAJ7634503.1"/>
    </source>
</evidence>
<protein>
    <submittedName>
        <fullName evidence="1">Uncharacterized protein</fullName>
    </submittedName>
</protein>
<keyword evidence="2" id="KW-1185">Reference proteome</keyword>
<sequence length="86" mass="9157">MTTPTTRTFDLENVQTYGWPHAQRRLSELTTAEAYFNPANPGASATGGLGEVFVGHGEKQLAGVEDVRVVLSSVPGQLPAFARNAV</sequence>
<accession>A0AAD7BYP0</accession>
<proteinExistence type="predicted"/>
<comment type="caution">
    <text evidence="1">The sequence shown here is derived from an EMBL/GenBank/DDBJ whole genome shotgun (WGS) entry which is preliminary data.</text>
</comment>
<gene>
    <name evidence="1" type="ORF">FB45DRAFT_1025449</name>
</gene>
<dbReference type="AlphaFoldDB" id="A0AAD7BYP0"/>
<dbReference type="EMBL" id="JARKIF010000007">
    <property type="protein sequence ID" value="KAJ7634503.1"/>
    <property type="molecule type" value="Genomic_DNA"/>
</dbReference>
<dbReference type="Proteomes" id="UP001221142">
    <property type="component" value="Unassembled WGS sequence"/>
</dbReference>
<reference evidence="1" key="1">
    <citation type="submission" date="2023-03" db="EMBL/GenBank/DDBJ databases">
        <title>Massive genome expansion in bonnet fungi (Mycena s.s.) driven by repeated elements and novel gene families across ecological guilds.</title>
        <authorList>
            <consortium name="Lawrence Berkeley National Laboratory"/>
            <person name="Harder C.B."/>
            <person name="Miyauchi S."/>
            <person name="Viragh M."/>
            <person name="Kuo A."/>
            <person name="Thoen E."/>
            <person name="Andreopoulos B."/>
            <person name="Lu D."/>
            <person name="Skrede I."/>
            <person name="Drula E."/>
            <person name="Henrissat B."/>
            <person name="Morin E."/>
            <person name="Kohler A."/>
            <person name="Barry K."/>
            <person name="LaButti K."/>
            <person name="Morin E."/>
            <person name="Salamov A."/>
            <person name="Lipzen A."/>
            <person name="Mereny Z."/>
            <person name="Hegedus B."/>
            <person name="Baldrian P."/>
            <person name="Stursova M."/>
            <person name="Weitz H."/>
            <person name="Taylor A."/>
            <person name="Grigoriev I.V."/>
            <person name="Nagy L.G."/>
            <person name="Martin F."/>
            <person name="Kauserud H."/>
        </authorList>
    </citation>
    <scope>NUCLEOTIDE SEQUENCE</scope>
    <source>
        <strain evidence="1">9284</strain>
    </source>
</reference>
<evidence type="ECO:0000313" key="2">
    <source>
        <dbReference type="Proteomes" id="UP001221142"/>
    </source>
</evidence>